<keyword evidence="4" id="KW-1185">Reference proteome</keyword>
<evidence type="ECO:0000256" key="2">
    <source>
        <dbReference type="ARBA" id="ARBA00022842"/>
    </source>
</evidence>
<dbReference type="SUPFAM" id="SSF56784">
    <property type="entry name" value="HAD-like"/>
    <property type="match status" value="1"/>
</dbReference>
<proteinExistence type="predicted"/>
<organism evidence="3 4">
    <name type="scientific">Bowmanella dokdonensis</name>
    <dbReference type="NCBI Taxonomy" id="751969"/>
    <lineage>
        <taxon>Bacteria</taxon>
        <taxon>Pseudomonadati</taxon>
        <taxon>Pseudomonadota</taxon>
        <taxon>Gammaproteobacteria</taxon>
        <taxon>Alteromonadales</taxon>
        <taxon>Alteromonadaceae</taxon>
        <taxon>Bowmanella</taxon>
    </lineage>
</organism>
<dbReference type="PANTHER" id="PTHR46470">
    <property type="entry name" value="N-ACYLNEURAMINATE-9-PHOSPHATASE"/>
    <property type="match status" value="1"/>
</dbReference>
<dbReference type="Gene3D" id="3.40.50.1000">
    <property type="entry name" value="HAD superfamily/HAD-like"/>
    <property type="match status" value="1"/>
</dbReference>
<evidence type="ECO:0000313" key="4">
    <source>
        <dbReference type="Proteomes" id="UP000664654"/>
    </source>
</evidence>
<reference evidence="3" key="1">
    <citation type="submission" date="2021-03" db="EMBL/GenBank/DDBJ databases">
        <title>novel species isolated from a fishpond in China.</title>
        <authorList>
            <person name="Lu H."/>
            <person name="Cai Z."/>
        </authorList>
    </citation>
    <scope>NUCLEOTIDE SEQUENCE</scope>
    <source>
        <strain evidence="3">JCM 30855</strain>
    </source>
</reference>
<dbReference type="GO" id="GO:0016787">
    <property type="term" value="F:hydrolase activity"/>
    <property type="evidence" value="ECO:0007669"/>
    <property type="project" value="UniProtKB-KW"/>
</dbReference>
<evidence type="ECO:0000256" key="1">
    <source>
        <dbReference type="ARBA" id="ARBA00022801"/>
    </source>
</evidence>
<gene>
    <name evidence="3" type="ORF">J0A66_08710</name>
</gene>
<comment type="caution">
    <text evidence="3">The sequence shown here is derived from an EMBL/GenBank/DDBJ whole genome shotgun (WGS) entry which is preliminary data.</text>
</comment>
<evidence type="ECO:0000313" key="3">
    <source>
        <dbReference type="EMBL" id="MBN7825299.1"/>
    </source>
</evidence>
<dbReference type="InterPro" id="IPR051400">
    <property type="entry name" value="HAD-like_hydrolase"/>
</dbReference>
<sequence>MMDIPGLAGPMCDWPRVETVPGAREALQCLAARARLYLATGARDSTEAQIRRALFRVGLDACLSGYFCQANLGIGKGSADFYLEIVHRLQVPPQQVTMVGDSLEKDILPALEAGLQAIWFNPDGQQAKLPASCRQITSLVQLCTGP</sequence>
<keyword evidence="1 3" id="KW-0378">Hydrolase</keyword>
<dbReference type="EMBL" id="JAFKCV010000004">
    <property type="protein sequence ID" value="MBN7825299.1"/>
    <property type="molecule type" value="Genomic_DNA"/>
</dbReference>
<keyword evidence="2" id="KW-0460">Magnesium</keyword>
<accession>A0A939IQQ4</accession>
<dbReference type="AlphaFoldDB" id="A0A939IQQ4"/>
<dbReference type="InterPro" id="IPR023214">
    <property type="entry name" value="HAD_sf"/>
</dbReference>
<dbReference type="Proteomes" id="UP000664654">
    <property type="component" value="Unassembled WGS sequence"/>
</dbReference>
<dbReference type="InterPro" id="IPR036412">
    <property type="entry name" value="HAD-like_sf"/>
</dbReference>
<protein>
    <submittedName>
        <fullName evidence="3">HAD family hydrolase</fullName>
    </submittedName>
</protein>
<dbReference type="Pfam" id="PF00702">
    <property type="entry name" value="Hydrolase"/>
    <property type="match status" value="1"/>
</dbReference>
<name>A0A939IQQ4_9ALTE</name>